<feature type="region of interest" description="Disordered" evidence="1">
    <location>
        <begin position="158"/>
        <end position="178"/>
    </location>
</feature>
<dbReference type="PANTHER" id="PTHR13109">
    <property type="entry name" value="NEUROCHONDRIN"/>
    <property type="match status" value="1"/>
</dbReference>
<evidence type="ECO:0000313" key="3">
    <source>
        <dbReference type="Proteomes" id="UP000011083"/>
    </source>
</evidence>
<feature type="compositionally biased region" description="Acidic residues" evidence="1">
    <location>
        <begin position="159"/>
        <end position="169"/>
    </location>
</feature>
<dbReference type="KEGG" id="acan:ACA1_133370"/>
<organism evidence="2 3">
    <name type="scientific">Acanthamoeba castellanii (strain ATCC 30010 / Neff)</name>
    <dbReference type="NCBI Taxonomy" id="1257118"/>
    <lineage>
        <taxon>Eukaryota</taxon>
        <taxon>Amoebozoa</taxon>
        <taxon>Discosea</taxon>
        <taxon>Longamoebia</taxon>
        <taxon>Centramoebida</taxon>
        <taxon>Acanthamoebidae</taxon>
        <taxon>Acanthamoeba</taxon>
    </lineage>
</organism>
<reference evidence="2 3" key="1">
    <citation type="journal article" date="2013" name="Genome Biol.">
        <title>Genome of Acanthamoeba castellanii highlights extensive lateral gene transfer and early evolution of tyrosine kinase signaling.</title>
        <authorList>
            <person name="Clarke M."/>
            <person name="Lohan A.J."/>
            <person name="Liu B."/>
            <person name="Lagkouvardos I."/>
            <person name="Roy S."/>
            <person name="Zafar N."/>
            <person name="Bertelli C."/>
            <person name="Schilde C."/>
            <person name="Kianianmomeni A."/>
            <person name="Burglin T.R."/>
            <person name="Frech C."/>
            <person name="Turcotte B."/>
            <person name="Kopec K.O."/>
            <person name="Synnott J.M."/>
            <person name="Choo C."/>
            <person name="Paponov I."/>
            <person name="Finkler A."/>
            <person name="Soon Heng Tan C."/>
            <person name="Hutchins A.P."/>
            <person name="Weinmeier T."/>
            <person name="Rattei T."/>
            <person name="Chu J.S."/>
            <person name="Gimenez G."/>
            <person name="Irimia M."/>
            <person name="Rigden D.J."/>
            <person name="Fitzpatrick D.A."/>
            <person name="Lorenzo-Morales J."/>
            <person name="Bateman A."/>
            <person name="Chiu C.H."/>
            <person name="Tang P."/>
            <person name="Hegemann P."/>
            <person name="Fromm H."/>
            <person name="Raoult D."/>
            <person name="Greub G."/>
            <person name="Miranda-Saavedra D."/>
            <person name="Chen N."/>
            <person name="Nash P."/>
            <person name="Ginger M.L."/>
            <person name="Horn M."/>
            <person name="Schaap P."/>
            <person name="Caler L."/>
            <person name="Loftus B."/>
        </authorList>
    </citation>
    <scope>NUCLEOTIDE SEQUENCE [LARGE SCALE GENOMIC DNA]</scope>
    <source>
        <strain evidence="2 3">Neff</strain>
    </source>
</reference>
<sequence>MHPEIMTRDAALEAQQEVKAKASAQGTAKAKASTWEQEGKKGGGPSATPLPREAMRYAPGGLPLPASSESVSYVTDELSSDEEDENETDQMTADHTSSSSSSSSSTTSATPAPAPAGPVDPLVELLASPSDDVQSRFEGLLSIYYEILEHAITFLASPDDSEMDKDDDEGRSATRKKAAKAKAEARSWASLNYEALGNIKKMLSDVFETVLDFVKDVQQEREQAQKKVAKATVGADAKGKTKETAQQQQHPKSEEAGTVRLTLEDLENMDLAATAPVHGEEADKMDVVREGASSKPGGDQVQATDLVVVATMRLLGLWISHDTETLKDSLMRVLPFLVNLKTDRARVGVDPFSFLLPGLVPLTQEDDARDKFIDADGHIRLLAFMGEEVATQRSNQSAHKVENYGPLVSCLGTLLNLVCLEEGLLNHRDPATFVCYLPVLSDIAQLVDITAPPADTHDTEKALVLAHALVAAFFILKFHTPGSLAHHWAELGPELRKRGVPTTTSETWGVSRLLDLLVDDYFKLFVLCHRDESLWNEISELWFMATEALRSGLKTHPELGAKAKASQWLPKAMASATKGGHAHAALRSVIEPV</sequence>
<proteinExistence type="predicted"/>
<feature type="compositionally biased region" description="Basic and acidic residues" evidence="1">
    <location>
        <begin position="1"/>
        <end position="20"/>
    </location>
</feature>
<evidence type="ECO:0000256" key="1">
    <source>
        <dbReference type="SAM" id="MobiDB-lite"/>
    </source>
</evidence>
<dbReference type="EMBL" id="KB007930">
    <property type="protein sequence ID" value="ELR19824.1"/>
    <property type="molecule type" value="Genomic_DNA"/>
</dbReference>
<evidence type="ECO:0000313" key="2">
    <source>
        <dbReference type="EMBL" id="ELR19824.1"/>
    </source>
</evidence>
<gene>
    <name evidence="2" type="ORF">ACA1_133370</name>
</gene>
<dbReference type="VEuPathDB" id="AmoebaDB:ACA1_133370"/>
<dbReference type="OrthoDB" id="8186546at2759"/>
<feature type="compositionally biased region" description="Low complexity" evidence="1">
    <location>
        <begin position="96"/>
        <end position="111"/>
    </location>
</feature>
<feature type="region of interest" description="Disordered" evidence="1">
    <location>
        <begin position="1"/>
        <end position="123"/>
    </location>
</feature>
<dbReference type="InterPro" id="IPR008709">
    <property type="entry name" value="Neurochondrin"/>
</dbReference>
<protein>
    <recommendedName>
        <fullName evidence="4">Neurochondrin protein</fullName>
    </recommendedName>
</protein>
<feature type="region of interest" description="Disordered" evidence="1">
    <location>
        <begin position="230"/>
        <end position="258"/>
    </location>
</feature>
<dbReference type="Pfam" id="PF05536">
    <property type="entry name" value="Neurochondrin"/>
    <property type="match status" value="1"/>
</dbReference>
<dbReference type="GeneID" id="14920656"/>
<name>L8H2R9_ACACF</name>
<dbReference type="Proteomes" id="UP000011083">
    <property type="component" value="Unassembled WGS sequence"/>
</dbReference>
<feature type="compositionally biased region" description="Acidic residues" evidence="1">
    <location>
        <begin position="78"/>
        <end position="88"/>
    </location>
</feature>
<dbReference type="AlphaFoldDB" id="L8H2R9"/>
<evidence type="ECO:0008006" key="4">
    <source>
        <dbReference type="Google" id="ProtNLM"/>
    </source>
</evidence>
<dbReference type="PANTHER" id="PTHR13109:SF7">
    <property type="entry name" value="NEUROCHONDRIN"/>
    <property type="match status" value="1"/>
</dbReference>
<keyword evidence="3" id="KW-1185">Reference proteome</keyword>
<accession>L8H2R9</accession>
<dbReference type="RefSeq" id="XP_004341924.1">
    <property type="nucleotide sequence ID" value="XM_004341876.1"/>
</dbReference>